<gene>
    <name evidence="4" type="primary">ZCF27</name>
    <name evidence="4" type="ORF">QQZ08_006217</name>
</gene>
<name>A0ABR1I1R8_9HYPO</name>
<sequence>MVHKERDSPMPRQSGSTSPRTSNKSSESTAFRVHRPGLSTSRPSHIGLSTSASSASGQLPALHDTINAPHTPPAMQSPGQQGAERRPGKRPAARGTAFYPRKRANTACQVCRARKTKCDNQKPACSYCVSVGAACIQSPVDLSAFDPASLKILERLDDLERLMKESRKDKTAENASSVGFQQSPLESSTEPAVREAPVLMGTSFKGDGNVEDLSLRSILPEKLESLLQWSVFPGQPDQQLSPSGPVHTSSTKSSILGGLLDIKPHGINTLLDNFFIHVHCKNPIFEETSTRRLVTTTMLEGIDWSPNSCLSLLVCALGTIATPLGPSLDTKPDSVAYMESQSYFDAAQRRIGSLLCQSDIVGAQCLFLSGVYMMCIYQPVLAWRFFSQALAACQTLPFLRRARHVVASVSGHSAEFLTLRADETQQQAVYWSAWKSERELRQELVLPDFNMPHSTSVLYPSFFPTPPQPSESTKTSDSERQRASWLFYLAEISLRRLSSRVCNEILELHRNVGSNMLFLDQLALLLPEYEAQARQWSDNLPPELSLRTPPEKDDICVYVLRGHFINFFETIYWPFLMAHLEGLESCSPIPSPGREIAQKGLRFHVRRMSVNEPGFLHRHHGTWGMIRGCIRSAVVLLGAGLLGCEMPPGWQEATFQVVQLTSLWEDEIPELSQKKEFLQQALMNLED</sequence>
<dbReference type="InterPro" id="IPR053181">
    <property type="entry name" value="EcdB-like_regulator"/>
</dbReference>
<dbReference type="InterPro" id="IPR036864">
    <property type="entry name" value="Zn2-C6_fun-type_DNA-bd_sf"/>
</dbReference>
<dbReference type="Pfam" id="PF00172">
    <property type="entry name" value="Zn_clus"/>
    <property type="match status" value="1"/>
</dbReference>
<dbReference type="CDD" id="cd00067">
    <property type="entry name" value="GAL4"/>
    <property type="match status" value="1"/>
</dbReference>
<reference evidence="4 5" key="1">
    <citation type="journal article" date="2025" name="Microbiol. Resour. Announc.">
        <title>Draft genome sequences for Neonectria magnoliae and Neonectria punicea, canker pathogens of Liriodendron tulipifera and Acer saccharum in West Virginia.</title>
        <authorList>
            <person name="Petronek H.M."/>
            <person name="Kasson M.T."/>
            <person name="Metheny A.M."/>
            <person name="Stauder C.M."/>
            <person name="Lovett B."/>
            <person name="Lynch S.C."/>
            <person name="Garnas J.R."/>
            <person name="Kasson L.R."/>
            <person name="Stajich J.E."/>
        </authorList>
    </citation>
    <scope>NUCLEOTIDE SEQUENCE [LARGE SCALE GENOMIC DNA]</scope>
    <source>
        <strain evidence="4 5">NRRL 64651</strain>
    </source>
</reference>
<accession>A0ABR1I1R8</accession>
<protein>
    <submittedName>
        <fullName evidence="4">Zcf27p</fullName>
    </submittedName>
</protein>
<feature type="domain" description="Zn(2)-C6 fungal-type" evidence="3">
    <location>
        <begin position="107"/>
        <end position="137"/>
    </location>
</feature>
<dbReference type="Gene3D" id="4.10.240.10">
    <property type="entry name" value="Zn(2)-C6 fungal-type DNA-binding domain"/>
    <property type="match status" value="1"/>
</dbReference>
<dbReference type="Proteomes" id="UP001498421">
    <property type="component" value="Unassembled WGS sequence"/>
</dbReference>
<dbReference type="InterPro" id="IPR001138">
    <property type="entry name" value="Zn2Cys6_DnaBD"/>
</dbReference>
<dbReference type="PROSITE" id="PS00463">
    <property type="entry name" value="ZN2_CY6_FUNGAL_1"/>
    <property type="match status" value="1"/>
</dbReference>
<dbReference type="PROSITE" id="PS50048">
    <property type="entry name" value="ZN2_CY6_FUNGAL_2"/>
    <property type="match status" value="1"/>
</dbReference>
<dbReference type="PANTHER" id="PTHR47785">
    <property type="entry name" value="ZN(II)2CYS6 TRANSCRIPTION FACTOR (EUROFUNG)-RELATED-RELATED"/>
    <property type="match status" value="1"/>
</dbReference>
<evidence type="ECO:0000313" key="5">
    <source>
        <dbReference type="Proteomes" id="UP001498421"/>
    </source>
</evidence>
<dbReference type="SUPFAM" id="SSF57701">
    <property type="entry name" value="Zn2/Cys6 DNA-binding domain"/>
    <property type="match status" value="1"/>
</dbReference>
<feature type="compositionally biased region" description="Polar residues" evidence="2">
    <location>
        <begin position="38"/>
        <end position="57"/>
    </location>
</feature>
<evidence type="ECO:0000259" key="3">
    <source>
        <dbReference type="PROSITE" id="PS50048"/>
    </source>
</evidence>
<feature type="compositionally biased region" description="Polar residues" evidence="2">
    <location>
        <begin position="11"/>
        <end position="29"/>
    </location>
</feature>
<evidence type="ECO:0000313" key="4">
    <source>
        <dbReference type="EMBL" id="KAK7427281.1"/>
    </source>
</evidence>
<evidence type="ECO:0000256" key="1">
    <source>
        <dbReference type="ARBA" id="ARBA00023242"/>
    </source>
</evidence>
<organism evidence="4 5">
    <name type="scientific">Neonectria magnoliae</name>
    <dbReference type="NCBI Taxonomy" id="2732573"/>
    <lineage>
        <taxon>Eukaryota</taxon>
        <taxon>Fungi</taxon>
        <taxon>Dikarya</taxon>
        <taxon>Ascomycota</taxon>
        <taxon>Pezizomycotina</taxon>
        <taxon>Sordariomycetes</taxon>
        <taxon>Hypocreomycetidae</taxon>
        <taxon>Hypocreales</taxon>
        <taxon>Nectriaceae</taxon>
        <taxon>Neonectria</taxon>
    </lineage>
</organism>
<comment type="caution">
    <text evidence="4">The sequence shown here is derived from an EMBL/GenBank/DDBJ whole genome shotgun (WGS) entry which is preliminary data.</text>
</comment>
<evidence type="ECO:0000256" key="2">
    <source>
        <dbReference type="SAM" id="MobiDB-lite"/>
    </source>
</evidence>
<dbReference type="CDD" id="cd12148">
    <property type="entry name" value="fungal_TF_MHR"/>
    <property type="match status" value="1"/>
</dbReference>
<keyword evidence="5" id="KW-1185">Reference proteome</keyword>
<feature type="compositionally biased region" description="Polar residues" evidence="2">
    <location>
        <begin position="173"/>
        <end position="190"/>
    </location>
</feature>
<dbReference type="SMART" id="SM00066">
    <property type="entry name" value="GAL4"/>
    <property type="match status" value="1"/>
</dbReference>
<proteinExistence type="predicted"/>
<dbReference type="PANTHER" id="PTHR47785:SF7">
    <property type="entry name" value="ZN(II)2CYS6 TRANSCRIPTION FACTOR (EUROFUNG)"/>
    <property type="match status" value="1"/>
</dbReference>
<dbReference type="EMBL" id="JAZAVK010000055">
    <property type="protein sequence ID" value="KAK7427281.1"/>
    <property type="molecule type" value="Genomic_DNA"/>
</dbReference>
<feature type="region of interest" description="Disordered" evidence="2">
    <location>
        <begin position="1"/>
        <end position="98"/>
    </location>
</feature>
<keyword evidence="1" id="KW-0539">Nucleus</keyword>
<feature type="region of interest" description="Disordered" evidence="2">
    <location>
        <begin position="167"/>
        <end position="192"/>
    </location>
</feature>